<dbReference type="NCBIfam" id="TIGR00644">
    <property type="entry name" value="recJ"/>
    <property type="match status" value="1"/>
</dbReference>
<dbReference type="InterPro" id="IPR041122">
    <property type="entry name" value="RecJ_OB"/>
</dbReference>
<evidence type="ECO:0000256" key="4">
    <source>
        <dbReference type="ARBA" id="ARBA00022801"/>
    </source>
</evidence>
<dbReference type="EMBL" id="BJZO01000031">
    <property type="protein sequence ID" value="GEO81261.1"/>
    <property type="molecule type" value="Genomic_DNA"/>
</dbReference>
<dbReference type="AlphaFoldDB" id="A0A512H750"/>
<keyword evidence="10" id="KW-1185">Reference proteome</keyword>
<dbReference type="Pfam" id="PF17768">
    <property type="entry name" value="RecJ_OB"/>
    <property type="match status" value="1"/>
</dbReference>
<evidence type="ECO:0000256" key="1">
    <source>
        <dbReference type="ARBA" id="ARBA00005915"/>
    </source>
</evidence>
<dbReference type="InterPro" id="IPR004610">
    <property type="entry name" value="RecJ"/>
</dbReference>
<keyword evidence="3" id="KW-0540">Nuclease</keyword>
<dbReference type="Proteomes" id="UP000321567">
    <property type="component" value="Unassembled WGS sequence"/>
</dbReference>
<dbReference type="Gene3D" id="3.90.1640.30">
    <property type="match status" value="1"/>
</dbReference>
<dbReference type="SUPFAM" id="SSF64182">
    <property type="entry name" value="DHH phosphoesterases"/>
    <property type="match status" value="1"/>
</dbReference>
<proteinExistence type="inferred from homology"/>
<dbReference type="Gene3D" id="3.10.310.30">
    <property type="match status" value="1"/>
</dbReference>
<gene>
    <name evidence="9" type="ORF">ROR02_13920</name>
</gene>
<evidence type="ECO:0000259" key="8">
    <source>
        <dbReference type="Pfam" id="PF17768"/>
    </source>
</evidence>
<feature type="domain" description="DDH" evidence="6">
    <location>
        <begin position="105"/>
        <end position="261"/>
    </location>
</feature>
<dbReference type="PANTHER" id="PTHR30255:SF2">
    <property type="entry name" value="SINGLE-STRANDED-DNA-SPECIFIC EXONUCLEASE RECJ"/>
    <property type="match status" value="1"/>
</dbReference>
<keyword evidence="5 9" id="KW-0269">Exonuclease</keyword>
<dbReference type="InterPro" id="IPR038763">
    <property type="entry name" value="DHH_sf"/>
</dbReference>
<evidence type="ECO:0000259" key="7">
    <source>
        <dbReference type="Pfam" id="PF02272"/>
    </source>
</evidence>
<reference evidence="9 10" key="1">
    <citation type="submission" date="2019-07" db="EMBL/GenBank/DDBJ databases">
        <title>Whole genome shotgun sequence of Rhodospirillum oryzae NBRC 107573.</title>
        <authorList>
            <person name="Hosoyama A."/>
            <person name="Uohara A."/>
            <person name="Ohji S."/>
            <person name="Ichikawa N."/>
        </authorList>
    </citation>
    <scope>NUCLEOTIDE SEQUENCE [LARGE SCALE GENOMIC DNA]</scope>
    <source>
        <strain evidence="9 10">NBRC 107573</strain>
    </source>
</reference>
<dbReference type="InterPro" id="IPR051673">
    <property type="entry name" value="SSDNA_exonuclease_RecJ"/>
</dbReference>
<evidence type="ECO:0000256" key="3">
    <source>
        <dbReference type="ARBA" id="ARBA00022722"/>
    </source>
</evidence>
<dbReference type="Pfam" id="PF02272">
    <property type="entry name" value="DHHA1"/>
    <property type="match status" value="1"/>
</dbReference>
<comment type="caution">
    <text evidence="9">The sequence shown here is derived from an EMBL/GenBank/DDBJ whole genome shotgun (WGS) entry which is preliminary data.</text>
</comment>
<feature type="domain" description="DHHA1" evidence="7">
    <location>
        <begin position="381"/>
        <end position="469"/>
    </location>
</feature>
<dbReference type="Pfam" id="PF01368">
    <property type="entry name" value="DHH"/>
    <property type="match status" value="1"/>
</dbReference>
<dbReference type="PANTHER" id="PTHR30255">
    <property type="entry name" value="SINGLE-STRANDED-DNA-SPECIFIC EXONUCLEASE RECJ"/>
    <property type="match status" value="1"/>
</dbReference>
<organism evidence="9 10">
    <name type="scientific">Pararhodospirillum oryzae</name>
    <dbReference type="NCBI Taxonomy" id="478448"/>
    <lineage>
        <taxon>Bacteria</taxon>
        <taxon>Pseudomonadati</taxon>
        <taxon>Pseudomonadota</taxon>
        <taxon>Alphaproteobacteria</taxon>
        <taxon>Rhodospirillales</taxon>
        <taxon>Rhodospirillaceae</taxon>
        <taxon>Pararhodospirillum</taxon>
    </lineage>
</organism>
<dbReference type="InterPro" id="IPR001667">
    <property type="entry name" value="DDH_dom"/>
</dbReference>
<protein>
    <recommendedName>
        <fullName evidence="2">Single-stranded-DNA-specific exonuclease RecJ</fullName>
    </recommendedName>
</protein>
<dbReference type="GO" id="GO:0006281">
    <property type="term" value="P:DNA repair"/>
    <property type="evidence" value="ECO:0007669"/>
    <property type="project" value="InterPro"/>
</dbReference>
<sequence>MTEARTPPQGESPEAMLGVTRSVGGRRWVRRPGDERQALAISQRLGVPEVLGRVLAGRGVTVESAPVHLDPTLRALLPDPAHLRDMDRAVARLAAVVQAGETLGVFGDYDVDGATSTALLHRFFRDLGVPVRVHIPDRLEEGYGPNTPALLRLQEAGATVVITVDCGISAFEPLAEARAAGLEIIVCDHHEARAALPEALAVINPKRLDETSPHRHLAAVGVAFLLIVGVNRALRDAGWFEKAGRAPPDLMTLLDLVALGTVCDMVPLVGVNRALVRQGLKVIARRGNPGLNALAEVARVSEAMNAFHLGFLLGPRVNAGGRVGEAGMGSALLASDDPVACLEMARHLDAWNAARKDIEAEVLAQAIEQAESAPPADVPLVFVVGRDWHPGVLGIVASRLKERYGLPACVVALEGGLAKGSGRSVTGLDLGRAVIAAREAGLLEAGGGHAMAAGFTVTEAALPAFRAFLGEGLLAQKGEDMLESRLDLDGLLDVKGVTPDLVRALDQAGPFGAGNPDPVFALPGVRVIRADVVGTGHVRCILGGVGGGSLKGMAFRAADSEIGHALLSAGSVPVHVAGQIRADTWQGRDGVQFLIEDVARAPS</sequence>
<dbReference type="InterPro" id="IPR003156">
    <property type="entry name" value="DHHA1_dom"/>
</dbReference>
<evidence type="ECO:0000256" key="2">
    <source>
        <dbReference type="ARBA" id="ARBA00019841"/>
    </source>
</evidence>
<dbReference type="GO" id="GO:0008409">
    <property type="term" value="F:5'-3' exonuclease activity"/>
    <property type="evidence" value="ECO:0007669"/>
    <property type="project" value="InterPro"/>
</dbReference>
<evidence type="ECO:0000313" key="10">
    <source>
        <dbReference type="Proteomes" id="UP000321567"/>
    </source>
</evidence>
<accession>A0A512H750</accession>
<keyword evidence="4" id="KW-0378">Hydrolase</keyword>
<dbReference type="GO" id="GO:0003676">
    <property type="term" value="F:nucleic acid binding"/>
    <property type="evidence" value="ECO:0007669"/>
    <property type="project" value="InterPro"/>
</dbReference>
<evidence type="ECO:0000259" key="6">
    <source>
        <dbReference type="Pfam" id="PF01368"/>
    </source>
</evidence>
<evidence type="ECO:0000256" key="5">
    <source>
        <dbReference type="ARBA" id="ARBA00022839"/>
    </source>
</evidence>
<dbReference type="GO" id="GO:0006310">
    <property type="term" value="P:DNA recombination"/>
    <property type="evidence" value="ECO:0007669"/>
    <property type="project" value="InterPro"/>
</dbReference>
<dbReference type="RefSeq" id="WP_147163300.1">
    <property type="nucleotide sequence ID" value="NZ_BJZO01000031.1"/>
</dbReference>
<dbReference type="OrthoDB" id="9809852at2"/>
<comment type="similarity">
    <text evidence="1">Belongs to the RecJ family.</text>
</comment>
<name>A0A512H750_9PROT</name>
<feature type="domain" description="RecJ OB" evidence="8">
    <location>
        <begin position="489"/>
        <end position="597"/>
    </location>
</feature>
<evidence type="ECO:0000313" key="9">
    <source>
        <dbReference type="EMBL" id="GEO81261.1"/>
    </source>
</evidence>